<dbReference type="PROSITE" id="PS50112">
    <property type="entry name" value="PAS"/>
    <property type="match status" value="2"/>
</dbReference>
<dbReference type="SUPFAM" id="SSF55785">
    <property type="entry name" value="PYP-like sensor domain (PAS domain)"/>
    <property type="match status" value="3"/>
</dbReference>
<gene>
    <name evidence="17" type="ordered locus">Tcr_1913</name>
</gene>
<sequence>MKPETIMPNLKNDFNSKLFHHLDNLLSEIRRLDVKTTFGSDLEPFYYVLESLSYVSRSYGSSSFSKILKQLERLIWRPKALLSLDEKEDFMASLEGLKETVFEPKNIQSNDVLSPRICFYGLEHEEIETVLQNTSELFLRYRVITSLEGLKRLRSDDILVFRLTESEQQTVECIHSLTSLVFSVDQAIYLLPEENLSSRLKLASYGVENLFIWPDEAFYFRRYFYHLYHRALPVCQPFKMLFVGTSKRSEELCTRLQEFGVDVCQVCDSLTVLKRLQQDTPDLVMMDAEEDCFDVPALSTAIRQLPNAKRLMVLNYQAIPERLRRFNRLAHFEADIAVSKLQTVDEACAEVLARLAHQRDVVFLSSETDNALQKTADFKTGLDFHNIVSVTDKQGRIIEVNDMFCRISGYPRDELLGQDHRKVNSGIHSKTFFKEMWQTISSGHAWTGEICNRAKNGDLYWVESSIVPILDEHGQPQKYISIRTDVTHLKQTEQRLIEAQSLAKMGYWEADLINGALDWSDYIYDIFGFDKAHFSPSVEAFKKAIHPDDVELVEASEREASISGVHDVVHRIIRPDGQIRYVHELGQGHRKNGELIRLSGTVQDITDLKEAEAALKKSEQRLNLSQRFANIGTWDWNIKTNELFWSERISPLFGGEQAELEISYDSFLNAVHPDDRQKVVEAVTACIEQGTEYDIEHRVVWKDGSVRWMHEKGDTVIGQDGSPTNMLGVVQDITRRKEAEEHLIQALERAEKADKAKSEFLSSMSHELRTPLNSIIGFSDLLSMADLPEKEQHQVDHISESGHHLLALINQLLELSKIEQGEVELKMTDVVLEDTVHYCLSTVDPMAQKYLVELERPDWKSFDYHVYADELKLKQVMLNFLSNAIKYNRPDGKVMLAATLLETGKVRISVTDTGYGIPKDKQSNVFNSYDRLGHESSTIEGTGIGLNITQQLVFLMGGDIGFSSQENEGSCFWVDFPLSTIHQTGLQTKDDGEPNTVQNALVKVLLIDNQPQNMHVMAGLGKAGEFMMLNVAPDLTLGMEKVETFKPDVIFIGMTLTKEEVQEAVLNLKQLSIFKVNSPYVVSINYSEVDGIDEVVSSPLDEVEIQTLIHKVQESKAS</sequence>
<evidence type="ECO:0000259" key="16">
    <source>
        <dbReference type="PROSITE" id="PS50113"/>
    </source>
</evidence>
<evidence type="ECO:0000256" key="4">
    <source>
        <dbReference type="ARBA" id="ARBA00022475"/>
    </source>
</evidence>
<keyword evidence="12" id="KW-1133">Transmembrane helix</keyword>
<dbReference type="InterPro" id="IPR013655">
    <property type="entry name" value="PAS_fold_3"/>
</dbReference>
<evidence type="ECO:0000259" key="15">
    <source>
        <dbReference type="PROSITE" id="PS50112"/>
    </source>
</evidence>
<dbReference type="STRING" id="317025.Tcr_1913"/>
<proteinExistence type="predicted"/>
<keyword evidence="5" id="KW-0997">Cell inner membrane</keyword>
<evidence type="ECO:0000313" key="17">
    <source>
        <dbReference type="EMBL" id="ABB42503.1"/>
    </source>
</evidence>
<dbReference type="SMART" id="SM00091">
    <property type="entry name" value="PAS"/>
    <property type="match status" value="3"/>
</dbReference>
<dbReference type="OrthoDB" id="9792854at2"/>
<dbReference type="InterPro" id="IPR005467">
    <property type="entry name" value="His_kinase_dom"/>
</dbReference>
<dbReference type="PRINTS" id="PR00344">
    <property type="entry name" value="BCTRLSENSOR"/>
</dbReference>
<evidence type="ECO:0000256" key="5">
    <source>
        <dbReference type="ARBA" id="ARBA00022519"/>
    </source>
</evidence>
<evidence type="ECO:0000256" key="3">
    <source>
        <dbReference type="ARBA" id="ARBA00012438"/>
    </source>
</evidence>
<reference evidence="17" key="1">
    <citation type="submission" date="2006-07" db="EMBL/GenBank/DDBJ databases">
        <title>Complete sequence of Thiomicrospira crunogena XCL-2.</title>
        <authorList>
            <consortium name="US DOE Joint Genome Institute"/>
            <person name="Copeland A."/>
            <person name="Lucas S."/>
            <person name="Lapidus A."/>
            <person name="Barry K."/>
            <person name="Detter J.C."/>
            <person name="Glavina del Rio T."/>
            <person name="Hammon N."/>
            <person name="Israni S."/>
            <person name="Dalin E."/>
            <person name="Tice H."/>
            <person name="Pitluck S."/>
            <person name="Chain P."/>
            <person name="Malfatti S."/>
            <person name="Shin M."/>
            <person name="Vergez L."/>
            <person name="Schmutz J."/>
            <person name="Larimer F."/>
            <person name="Land M."/>
            <person name="Hauser L."/>
            <person name="Kyrpides N."/>
            <person name="Lykidis A."/>
            <person name="Scott K.M."/>
            <person name="Sievert S."/>
            <person name="Kerfeld C."/>
            <person name="Freyermuth S."/>
            <person name="Dobrinski K."/>
            <person name="Boller A."/>
            <person name="Fitzpatrick K."/>
            <person name="Thoma P."/>
            <person name="Moore J."/>
            <person name="Richardson P."/>
        </authorList>
    </citation>
    <scope>NUCLEOTIDE SEQUENCE</scope>
    <source>
        <strain evidence="17">XCL-2</strain>
    </source>
</reference>
<evidence type="ECO:0000256" key="11">
    <source>
        <dbReference type="ARBA" id="ARBA00022777"/>
    </source>
</evidence>
<evidence type="ECO:0000256" key="9">
    <source>
        <dbReference type="ARBA" id="ARBA00022737"/>
    </source>
</evidence>
<keyword evidence="10" id="KW-0547">Nucleotide-binding</keyword>
<dbReference type="eggNOG" id="COG0784">
    <property type="taxonomic scope" value="Bacteria"/>
</dbReference>
<evidence type="ECO:0000256" key="2">
    <source>
        <dbReference type="ARBA" id="ARBA00004429"/>
    </source>
</evidence>
<evidence type="ECO:0000256" key="7">
    <source>
        <dbReference type="ARBA" id="ARBA00022679"/>
    </source>
</evidence>
<dbReference type="PROSITE" id="PS50113">
    <property type="entry name" value="PAC"/>
    <property type="match status" value="3"/>
</dbReference>
<dbReference type="SUPFAM" id="SSF52172">
    <property type="entry name" value="CheY-like"/>
    <property type="match status" value="1"/>
</dbReference>
<name>Q31EC0_HYDCU</name>
<dbReference type="EC" id="2.7.13.3" evidence="3"/>
<dbReference type="Gene3D" id="2.10.70.100">
    <property type="match status" value="2"/>
</dbReference>
<feature type="domain" description="PAC" evidence="16">
    <location>
        <begin position="566"/>
        <end position="617"/>
    </location>
</feature>
<feature type="domain" description="PAS" evidence="15">
    <location>
        <begin position="388"/>
        <end position="418"/>
    </location>
</feature>
<dbReference type="GO" id="GO:0000155">
    <property type="term" value="F:phosphorelay sensor kinase activity"/>
    <property type="evidence" value="ECO:0007669"/>
    <property type="project" value="InterPro"/>
</dbReference>
<comment type="subcellular location">
    <subcellularLocation>
        <location evidence="2">Cell inner membrane</location>
        <topology evidence="2">Multi-pass membrane protein</topology>
    </subcellularLocation>
</comment>
<dbReference type="Pfam" id="PF02518">
    <property type="entry name" value="HATPase_c"/>
    <property type="match status" value="1"/>
</dbReference>
<dbReference type="InterPro" id="IPR000014">
    <property type="entry name" value="PAS"/>
</dbReference>
<dbReference type="InterPro" id="IPR035965">
    <property type="entry name" value="PAS-like_dom_sf"/>
</dbReference>
<keyword evidence="13" id="KW-0472">Membrane</keyword>
<keyword evidence="4" id="KW-1003">Cell membrane</keyword>
<keyword evidence="6" id="KW-0597">Phosphoprotein</keyword>
<dbReference type="SMART" id="SM00387">
    <property type="entry name" value="HATPase_c"/>
    <property type="match status" value="1"/>
</dbReference>
<keyword evidence="11 17" id="KW-0418">Kinase</keyword>
<dbReference type="Gene3D" id="1.10.287.130">
    <property type="match status" value="1"/>
</dbReference>
<dbReference type="EMBL" id="CP000109">
    <property type="protein sequence ID" value="ABB42503.1"/>
    <property type="molecule type" value="Genomic_DNA"/>
</dbReference>
<evidence type="ECO:0000256" key="1">
    <source>
        <dbReference type="ARBA" id="ARBA00000085"/>
    </source>
</evidence>
<dbReference type="GO" id="GO:0000166">
    <property type="term" value="F:nucleotide binding"/>
    <property type="evidence" value="ECO:0007669"/>
    <property type="project" value="UniProtKB-KW"/>
</dbReference>
<dbReference type="SUPFAM" id="SSF47384">
    <property type="entry name" value="Homodimeric domain of signal transducing histidine kinase"/>
    <property type="match status" value="1"/>
</dbReference>
<feature type="domain" description="Histidine kinase" evidence="14">
    <location>
        <begin position="763"/>
        <end position="980"/>
    </location>
</feature>
<feature type="domain" description="PAC" evidence="16">
    <location>
        <begin position="446"/>
        <end position="498"/>
    </location>
</feature>
<dbReference type="InterPro" id="IPR036097">
    <property type="entry name" value="HisK_dim/P_sf"/>
</dbReference>
<dbReference type="CDD" id="cd00082">
    <property type="entry name" value="HisKA"/>
    <property type="match status" value="1"/>
</dbReference>
<dbReference type="eggNOG" id="COG2202">
    <property type="taxonomic scope" value="Bacteria"/>
</dbReference>
<dbReference type="InterPro" id="IPR052162">
    <property type="entry name" value="Sensor_kinase/Photoreceptor"/>
</dbReference>
<dbReference type="KEGG" id="tcx:Tcr_1913"/>
<dbReference type="SMART" id="SM00388">
    <property type="entry name" value="HisKA"/>
    <property type="match status" value="1"/>
</dbReference>
<dbReference type="PANTHER" id="PTHR43304:SF1">
    <property type="entry name" value="PAC DOMAIN-CONTAINING PROTEIN"/>
    <property type="match status" value="1"/>
</dbReference>
<dbReference type="InterPro" id="IPR001610">
    <property type="entry name" value="PAC"/>
</dbReference>
<dbReference type="Gene3D" id="3.30.450.20">
    <property type="entry name" value="PAS domain"/>
    <property type="match status" value="3"/>
</dbReference>
<dbReference type="Pfam" id="PF13426">
    <property type="entry name" value="PAS_9"/>
    <property type="match status" value="1"/>
</dbReference>
<keyword evidence="8" id="KW-0812">Transmembrane</keyword>
<accession>Q31EC0</accession>
<dbReference type="Pfam" id="PF00512">
    <property type="entry name" value="HisKA"/>
    <property type="match status" value="1"/>
</dbReference>
<dbReference type="HOGENOM" id="CLU_280734_0_0_6"/>
<evidence type="ECO:0000259" key="14">
    <source>
        <dbReference type="PROSITE" id="PS50109"/>
    </source>
</evidence>
<dbReference type="Pfam" id="PF08447">
    <property type="entry name" value="PAS_3"/>
    <property type="match status" value="2"/>
</dbReference>
<dbReference type="PROSITE" id="PS50109">
    <property type="entry name" value="HIS_KIN"/>
    <property type="match status" value="1"/>
</dbReference>
<dbReference type="eggNOG" id="COG2205">
    <property type="taxonomic scope" value="Bacteria"/>
</dbReference>
<dbReference type="InterPro" id="IPR036890">
    <property type="entry name" value="HATPase_C_sf"/>
</dbReference>
<dbReference type="AlphaFoldDB" id="Q31EC0"/>
<evidence type="ECO:0000256" key="10">
    <source>
        <dbReference type="ARBA" id="ARBA00022741"/>
    </source>
</evidence>
<dbReference type="InterPro" id="IPR003661">
    <property type="entry name" value="HisK_dim/P_dom"/>
</dbReference>
<feature type="domain" description="PAS" evidence="15">
    <location>
        <begin position="643"/>
        <end position="690"/>
    </location>
</feature>
<dbReference type="InterPro" id="IPR004358">
    <property type="entry name" value="Sig_transdc_His_kin-like_C"/>
</dbReference>
<dbReference type="FunFam" id="2.10.70.100:FF:000001">
    <property type="entry name" value="Sensory transduction histidine kinase"/>
    <property type="match status" value="1"/>
</dbReference>
<organism evidence="17">
    <name type="scientific">Hydrogenovibrio crunogenus (strain DSM 25203 / XCL-2)</name>
    <name type="common">Thiomicrospira crunogena</name>
    <dbReference type="NCBI Taxonomy" id="317025"/>
    <lineage>
        <taxon>Bacteria</taxon>
        <taxon>Pseudomonadati</taxon>
        <taxon>Pseudomonadota</taxon>
        <taxon>Gammaproteobacteria</taxon>
        <taxon>Thiotrichales</taxon>
        <taxon>Piscirickettsiaceae</taxon>
        <taxon>Hydrogenovibrio</taxon>
    </lineage>
</organism>
<dbReference type="SMART" id="SM00086">
    <property type="entry name" value="PAC"/>
    <property type="match status" value="3"/>
</dbReference>
<keyword evidence="9" id="KW-0677">Repeat</keyword>
<dbReference type="InterPro" id="IPR000700">
    <property type="entry name" value="PAS-assoc_C"/>
</dbReference>
<evidence type="ECO:0000256" key="13">
    <source>
        <dbReference type="ARBA" id="ARBA00023136"/>
    </source>
</evidence>
<dbReference type="SUPFAM" id="SSF55874">
    <property type="entry name" value="ATPase domain of HSP90 chaperone/DNA topoisomerase II/histidine kinase"/>
    <property type="match status" value="1"/>
</dbReference>
<keyword evidence="7 17" id="KW-0808">Transferase</keyword>
<dbReference type="InterPro" id="IPR011006">
    <property type="entry name" value="CheY-like_superfamily"/>
</dbReference>
<dbReference type="PANTHER" id="PTHR43304">
    <property type="entry name" value="PHYTOCHROME-LIKE PROTEIN CPH1"/>
    <property type="match status" value="1"/>
</dbReference>
<protein>
    <recommendedName>
        <fullName evidence="3">histidine kinase</fullName>
        <ecNumber evidence="3">2.7.13.3</ecNumber>
    </recommendedName>
</protein>
<dbReference type="InterPro" id="IPR003594">
    <property type="entry name" value="HATPase_dom"/>
</dbReference>
<evidence type="ECO:0000256" key="12">
    <source>
        <dbReference type="ARBA" id="ARBA00022989"/>
    </source>
</evidence>
<dbReference type="GO" id="GO:0005886">
    <property type="term" value="C:plasma membrane"/>
    <property type="evidence" value="ECO:0007669"/>
    <property type="project" value="UniProtKB-SubCell"/>
</dbReference>
<evidence type="ECO:0000256" key="6">
    <source>
        <dbReference type="ARBA" id="ARBA00022553"/>
    </source>
</evidence>
<dbReference type="NCBIfam" id="TIGR00229">
    <property type="entry name" value="sensory_box"/>
    <property type="match status" value="3"/>
</dbReference>
<evidence type="ECO:0000256" key="8">
    <source>
        <dbReference type="ARBA" id="ARBA00022692"/>
    </source>
</evidence>
<dbReference type="CDD" id="cd00130">
    <property type="entry name" value="PAS"/>
    <property type="match status" value="2"/>
</dbReference>
<feature type="domain" description="PAC" evidence="16">
    <location>
        <begin position="693"/>
        <end position="745"/>
    </location>
</feature>
<comment type="catalytic activity">
    <reaction evidence="1">
        <text>ATP + protein L-histidine = ADP + protein N-phospho-L-histidine.</text>
        <dbReference type="EC" id="2.7.13.3"/>
    </reaction>
</comment>
<dbReference type="Gene3D" id="3.30.565.10">
    <property type="entry name" value="Histidine kinase-like ATPase, C-terminal domain"/>
    <property type="match status" value="1"/>
</dbReference>